<comment type="caution">
    <text evidence="2">The sequence shown here is derived from an EMBL/GenBank/DDBJ whole genome shotgun (WGS) entry which is preliminary data.</text>
</comment>
<dbReference type="Proteomes" id="UP000759537">
    <property type="component" value="Unassembled WGS sequence"/>
</dbReference>
<dbReference type="EMBL" id="WHVB01000049">
    <property type="protein sequence ID" value="KAF8465168.1"/>
    <property type="molecule type" value="Genomic_DNA"/>
</dbReference>
<name>A0A9P5JVE5_9AGAM</name>
<evidence type="ECO:0000259" key="1">
    <source>
        <dbReference type="Pfam" id="PF17109"/>
    </source>
</evidence>
<dbReference type="AlphaFoldDB" id="A0A9P5JVE5"/>
<keyword evidence="3" id="KW-1185">Reference proteome</keyword>
<gene>
    <name evidence="2" type="ORF">DFH94DRAFT_857738</name>
</gene>
<accession>A0A9P5JVE5</accession>
<proteinExistence type="predicted"/>
<reference evidence="2" key="2">
    <citation type="journal article" date="2020" name="Nat. Commun.">
        <title>Large-scale genome sequencing of mycorrhizal fungi provides insights into the early evolution of symbiotic traits.</title>
        <authorList>
            <person name="Miyauchi S."/>
            <person name="Kiss E."/>
            <person name="Kuo A."/>
            <person name="Drula E."/>
            <person name="Kohler A."/>
            <person name="Sanchez-Garcia M."/>
            <person name="Morin E."/>
            <person name="Andreopoulos B."/>
            <person name="Barry K.W."/>
            <person name="Bonito G."/>
            <person name="Buee M."/>
            <person name="Carver A."/>
            <person name="Chen C."/>
            <person name="Cichocki N."/>
            <person name="Clum A."/>
            <person name="Culley D."/>
            <person name="Crous P.W."/>
            <person name="Fauchery L."/>
            <person name="Girlanda M."/>
            <person name="Hayes R.D."/>
            <person name="Keri Z."/>
            <person name="LaButti K."/>
            <person name="Lipzen A."/>
            <person name="Lombard V."/>
            <person name="Magnuson J."/>
            <person name="Maillard F."/>
            <person name="Murat C."/>
            <person name="Nolan M."/>
            <person name="Ohm R.A."/>
            <person name="Pangilinan J."/>
            <person name="Pereira M.F."/>
            <person name="Perotto S."/>
            <person name="Peter M."/>
            <person name="Pfister S."/>
            <person name="Riley R."/>
            <person name="Sitrit Y."/>
            <person name="Stielow J.B."/>
            <person name="Szollosi G."/>
            <person name="Zifcakova L."/>
            <person name="Stursova M."/>
            <person name="Spatafora J.W."/>
            <person name="Tedersoo L."/>
            <person name="Vaario L.M."/>
            <person name="Yamada A."/>
            <person name="Yan M."/>
            <person name="Wang P."/>
            <person name="Xu J."/>
            <person name="Bruns T."/>
            <person name="Baldrian P."/>
            <person name="Vilgalys R."/>
            <person name="Dunand C."/>
            <person name="Henrissat B."/>
            <person name="Grigoriev I.V."/>
            <person name="Hibbett D."/>
            <person name="Nagy L.G."/>
            <person name="Martin F.M."/>
        </authorList>
    </citation>
    <scope>NUCLEOTIDE SEQUENCE</scope>
    <source>
        <strain evidence="2">Prilba</strain>
    </source>
</reference>
<reference evidence="2" key="1">
    <citation type="submission" date="2019-10" db="EMBL/GenBank/DDBJ databases">
        <authorList>
            <consortium name="DOE Joint Genome Institute"/>
            <person name="Kuo A."/>
            <person name="Miyauchi S."/>
            <person name="Kiss E."/>
            <person name="Drula E."/>
            <person name="Kohler A."/>
            <person name="Sanchez-Garcia M."/>
            <person name="Andreopoulos B."/>
            <person name="Barry K.W."/>
            <person name="Bonito G."/>
            <person name="Buee M."/>
            <person name="Carver A."/>
            <person name="Chen C."/>
            <person name="Cichocki N."/>
            <person name="Clum A."/>
            <person name="Culley D."/>
            <person name="Crous P.W."/>
            <person name="Fauchery L."/>
            <person name="Girlanda M."/>
            <person name="Hayes R."/>
            <person name="Keri Z."/>
            <person name="LaButti K."/>
            <person name="Lipzen A."/>
            <person name="Lombard V."/>
            <person name="Magnuson J."/>
            <person name="Maillard F."/>
            <person name="Morin E."/>
            <person name="Murat C."/>
            <person name="Nolan M."/>
            <person name="Ohm R."/>
            <person name="Pangilinan J."/>
            <person name="Pereira M."/>
            <person name="Perotto S."/>
            <person name="Peter M."/>
            <person name="Riley R."/>
            <person name="Sitrit Y."/>
            <person name="Stielow B."/>
            <person name="Szollosi G."/>
            <person name="Zifcakova L."/>
            <person name="Stursova M."/>
            <person name="Spatafora J.W."/>
            <person name="Tedersoo L."/>
            <person name="Vaario L.-M."/>
            <person name="Yamada A."/>
            <person name="Yan M."/>
            <person name="Wang P."/>
            <person name="Xu J."/>
            <person name="Bruns T."/>
            <person name="Baldrian P."/>
            <person name="Vilgalys R."/>
            <person name="Henrissat B."/>
            <person name="Grigoriev I.V."/>
            <person name="Hibbett D."/>
            <person name="Nagy L.G."/>
            <person name="Martin F.M."/>
        </authorList>
    </citation>
    <scope>NUCLEOTIDE SEQUENCE</scope>
    <source>
        <strain evidence="2">Prilba</strain>
    </source>
</reference>
<protein>
    <recommendedName>
        <fullName evidence="1">Fungal STAND N-terminal Goodbye domain-containing protein</fullName>
    </recommendedName>
</protein>
<evidence type="ECO:0000313" key="3">
    <source>
        <dbReference type="Proteomes" id="UP000759537"/>
    </source>
</evidence>
<dbReference type="Pfam" id="PF17109">
    <property type="entry name" value="Goodbye"/>
    <property type="match status" value="1"/>
</dbReference>
<feature type="domain" description="Fungal STAND N-terminal Goodbye" evidence="1">
    <location>
        <begin position="66"/>
        <end position="191"/>
    </location>
</feature>
<organism evidence="2 3">
    <name type="scientific">Russula ochroleuca</name>
    <dbReference type="NCBI Taxonomy" id="152965"/>
    <lineage>
        <taxon>Eukaryota</taxon>
        <taxon>Fungi</taxon>
        <taxon>Dikarya</taxon>
        <taxon>Basidiomycota</taxon>
        <taxon>Agaricomycotina</taxon>
        <taxon>Agaricomycetes</taxon>
        <taxon>Russulales</taxon>
        <taxon>Russulaceae</taxon>
        <taxon>Russula</taxon>
    </lineage>
</organism>
<evidence type="ECO:0000313" key="2">
    <source>
        <dbReference type="EMBL" id="KAF8465168.1"/>
    </source>
</evidence>
<sequence length="312" mass="34434">MYPRGKLSLASILIDRKALRFPALNPLPPPPPPSGFRLLTAGHFSLFLAFFSDMSQPSSSFQDLFSAALQEYENQTECRLIEHPLAKQLETCSSVESITAILQEQAQIFCKFRGDDGKLMKSVKSSVDVLYTLSISTVLGESIGLPFPPAKAIFAGIAILLAAVKDITSSYDALVDLFASFENFLSRLGIYTGVPPTPVLTNVLVKIIVELLSTLALATKQVRQGRFKKFVKKLRGENEIEATLQRLDRLTLDEVRATAAQTLEVVYGLVRHRKVVMDDAEGNELVASMLGALESIQEVVSKMNEEKRDKLQ</sequence>
<dbReference type="OrthoDB" id="448455at2759"/>
<dbReference type="InterPro" id="IPR031350">
    <property type="entry name" value="Goodbye_dom"/>
</dbReference>